<dbReference type="Pfam" id="PF12826">
    <property type="entry name" value="HHH_2"/>
    <property type="match status" value="1"/>
</dbReference>
<dbReference type="SUPFAM" id="SSF50249">
    <property type="entry name" value="Nucleic acid-binding proteins"/>
    <property type="match status" value="1"/>
</dbReference>
<gene>
    <name evidence="15 17" type="primary">ligA</name>
    <name evidence="17" type="ORF">IAC77_01990</name>
</gene>
<dbReference type="Gene3D" id="3.40.50.10190">
    <property type="entry name" value="BRCT domain"/>
    <property type="match status" value="1"/>
</dbReference>
<dbReference type="InterPro" id="IPR010994">
    <property type="entry name" value="RuvA_2-like"/>
</dbReference>
<keyword evidence="9 15" id="KW-0460">Magnesium</keyword>
<evidence type="ECO:0000256" key="12">
    <source>
        <dbReference type="ARBA" id="ARBA00023211"/>
    </source>
</evidence>
<dbReference type="FunFam" id="2.40.50.140:FF:000012">
    <property type="entry name" value="DNA ligase"/>
    <property type="match status" value="1"/>
</dbReference>
<evidence type="ECO:0000256" key="5">
    <source>
        <dbReference type="ARBA" id="ARBA00022705"/>
    </source>
</evidence>
<dbReference type="InterPro" id="IPR001357">
    <property type="entry name" value="BRCT_dom"/>
</dbReference>
<feature type="domain" description="BRCT" evidence="16">
    <location>
        <begin position="588"/>
        <end position="670"/>
    </location>
</feature>
<evidence type="ECO:0000256" key="14">
    <source>
        <dbReference type="ARBA" id="ARBA00060881"/>
    </source>
</evidence>
<dbReference type="EC" id="6.5.1.2" evidence="2 15"/>
<dbReference type="GO" id="GO:0003911">
    <property type="term" value="F:DNA ligase (NAD+) activity"/>
    <property type="evidence" value="ECO:0007669"/>
    <property type="project" value="UniProtKB-UniRule"/>
</dbReference>
<evidence type="ECO:0000256" key="6">
    <source>
        <dbReference type="ARBA" id="ARBA00022723"/>
    </source>
</evidence>
<evidence type="ECO:0000256" key="7">
    <source>
        <dbReference type="ARBA" id="ARBA00022763"/>
    </source>
</evidence>
<dbReference type="Pfam" id="PF03119">
    <property type="entry name" value="DNA_ligase_ZBD"/>
    <property type="match status" value="1"/>
</dbReference>
<dbReference type="SMART" id="SM00292">
    <property type="entry name" value="BRCT"/>
    <property type="match status" value="1"/>
</dbReference>
<dbReference type="InterPro" id="IPR013839">
    <property type="entry name" value="DNAligase_adenylation"/>
</dbReference>
<comment type="caution">
    <text evidence="17">The sequence shown here is derived from an EMBL/GenBank/DDBJ whole genome shotgun (WGS) entry which is preliminary data.</text>
</comment>
<dbReference type="NCBIfam" id="TIGR00575">
    <property type="entry name" value="dnlj"/>
    <property type="match status" value="1"/>
</dbReference>
<evidence type="ECO:0000259" key="16">
    <source>
        <dbReference type="PROSITE" id="PS50172"/>
    </source>
</evidence>
<keyword evidence="10 15" id="KW-0520">NAD</keyword>
<dbReference type="SUPFAM" id="SSF56091">
    <property type="entry name" value="DNA ligase/mRNA capping enzyme, catalytic domain"/>
    <property type="match status" value="1"/>
</dbReference>
<feature type="binding site" evidence="15">
    <location>
        <position position="402"/>
    </location>
    <ligand>
        <name>Zn(2+)</name>
        <dbReference type="ChEBI" id="CHEBI:29105"/>
    </ligand>
</feature>
<dbReference type="InterPro" id="IPR004149">
    <property type="entry name" value="Znf_DNAligase_C4"/>
</dbReference>
<dbReference type="Gene3D" id="3.30.470.30">
    <property type="entry name" value="DNA ligase/mRNA capping enzyme"/>
    <property type="match status" value="1"/>
</dbReference>
<feature type="active site" description="N6-AMP-lysine intermediate" evidence="15">
    <location>
        <position position="112"/>
    </location>
</feature>
<dbReference type="AlphaFoldDB" id="A0A940DEQ8"/>
<comment type="function">
    <text evidence="1 15">DNA ligase that catalyzes the formation of phosphodiester linkages between 5'-phosphoryl and 3'-hydroxyl groups in double-stranded DNA using NAD as a coenzyme and as the energy source for the reaction. It is essential for DNA replication and repair of damaged DNA.</text>
</comment>
<dbReference type="PROSITE" id="PS01056">
    <property type="entry name" value="DNA_LIGASE_N2"/>
    <property type="match status" value="1"/>
</dbReference>
<feature type="binding site" evidence="15">
    <location>
        <position position="169"/>
    </location>
    <ligand>
        <name>NAD(+)</name>
        <dbReference type="ChEBI" id="CHEBI:57540"/>
    </ligand>
</feature>
<evidence type="ECO:0000313" key="18">
    <source>
        <dbReference type="Proteomes" id="UP000721442"/>
    </source>
</evidence>
<dbReference type="NCBIfam" id="NF005932">
    <property type="entry name" value="PRK07956.1"/>
    <property type="match status" value="1"/>
</dbReference>
<evidence type="ECO:0000256" key="10">
    <source>
        <dbReference type="ARBA" id="ARBA00023027"/>
    </source>
</evidence>
<feature type="binding site" evidence="15">
    <location>
        <position position="110"/>
    </location>
    <ligand>
        <name>NAD(+)</name>
        <dbReference type="ChEBI" id="CHEBI:57540"/>
    </ligand>
</feature>
<dbReference type="InterPro" id="IPR012340">
    <property type="entry name" value="NA-bd_OB-fold"/>
</dbReference>
<evidence type="ECO:0000256" key="1">
    <source>
        <dbReference type="ARBA" id="ARBA00004067"/>
    </source>
</evidence>
<evidence type="ECO:0000256" key="13">
    <source>
        <dbReference type="ARBA" id="ARBA00034005"/>
    </source>
</evidence>
<evidence type="ECO:0000256" key="3">
    <source>
        <dbReference type="ARBA" id="ARBA00013308"/>
    </source>
</evidence>
<feature type="binding site" evidence="15">
    <location>
        <position position="426"/>
    </location>
    <ligand>
        <name>Zn(2+)</name>
        <dbReference type="ChEBI" id="CHEBI:29105"/>
    </ligand>
</feature>
<dbReference type="SUPFAM" id="SSF52113">
    <property type="entry name" value="BRCT domain"/>
    <property type="match status" value="1"/>
</dbReference>
<reference evidence="17" key="1">
    <citation type="submission" date="2020-10" db="EMBL/GenBank/DDBJ databases">
        <authorList>
            <person name="Gilroy R."/>
        </authorList>
    </citation>
    <scope>NUCLEOTIDE SEQUENCE</scope>
    <source>
        <strain evidence="17">B1-16210</strain>
    </source>
</reference>
<dbReference type="InterPro" id="IPR004150">
    <property type="entry name" value="NAD_DNA_ligase_OB"/>
</dbReference>
<evidence type="ECO:0000256" key="2">
    <source>
        <dbReference type="ARBA" id="ARBA00012722"/>
    </source>
</evidence>
<comment type="catalytic activity">
    <reaction evidence="13 15">
        <text>NAD(+) + (deoxyribonucleotide)n-3'-hydroxyl + 5'-phospho-(deoxyribonucleotide)m = (deoxyribonucleotide)n+m + AMP + beta-nicotinamide D-nucleotide.</text>
        <dbReference type="EC" id="6.5.1.2"/>
    </reaction>
</comment>
<keyword evidence="7 15" id="KW-0227">DNA damage</keyword>
<dbReference type="SUPFAM" id="SSF47781">
    <property type="entry name" value="RuvA domain 2-like"/>
    <property type="match status" value="1"/>
</dbReference>
<dbReference type="PROSITE" id="PS50172">
    <property type="entry name" value="BRCT"/>
    <property type="match status" value="1"/>
</dbReference>
<dbReference type="PANTHER" id="PTHR23389:SF9">
    <property type="entry name" value="DNA LIGASE"/>
    <property type="match status" value="1"/>
</dbReference>
<dbReference type="Gene3D" id="1.10.287.610">
    <property type="entry name" value="Helix hairpin bin"/>
    <property type="match status" value="1"/>
</dbReference>
<keyword evidence="12 15" id="KW-0464">Manganese</keyword>
<dbReference type="InterPro" id="IPR033136">
    <property type="entry name" value="DNA_ligase_CS"/>
</dbReference>
<reference evidence="17" key="2">
    <citation type="journal article" date="2021" name="PeerJ">
        <title>Extensive microbial diversity within the chicken gut microbiome revealed by metagenomics and culture.</title>
        <authorList>
            <person name="Gilroy R."/>
            <person name="Ravi A."/>
            <person name="Getino M."/>
            <person name="Pursley I."/>
            <person name="Horton D.L."/>
            <person name="Alikhan N.F."/>
            <person name="Baker D."/>
            <person name="Gharbi K."/>
            <person name="Hall N."/>
            <person name="Watson M."/>
            <person name="Adriaenssens E.M."/>
            <person name="Foster-Nyarko E."/>
            <person name="Jarju S."/>
            <person name="Secka A."/>
            <person name="Antonio M."/>
            <person name="Oren A."/>
            <person name="Chaudhuri R.R."/>
            <person name="La Ragione R."/>
            <person name="Hildebrand F."/>
            <person name="Pallen M.J."/>
        </authorList>
    </citation>
    <scope>NUCLEOTIDE SEQUENCE</scope>
    <source>
        <strain evidence="17">B1-16210</strain>
    </source>
</reference>
<dbReference type="InterPro" id="IPR036420">
    <property type="entry name" value="BRCT_dom_sf"/>
</dbReference>
<dbReference type="Pfam" id="PF00533">
    <property type="entry name" value="BRCT"/>
    <property type="match status" value="1"/>
</dbReference>
<name>A0A940DEQ8_9PROT</name>
<dbReference type="Proteomes" id="UP000721442">
    <property type="component" value="Unassembled WGS sequence"/>
</dbReference>
<comment type="cofactor">
    <cofactor evidence="15">
        <name>Mg(2+)</name>
        <dbReference type="ChEBI" id="CHEBI:18420"/>
    </cofactor>
    <cofactor evidence="15">
        <name>Mn(2+)</name>
        <dbReference type="ChEBI" id="CHEBI:29035"/>
    </cofactor>
</comment>
<evidence type="ECO:0000256" key="4">
    <source>
        <dbReference type="ARBA" id="ARBA00022598"/>
    </source>
</evidence>
<keyword evidence="11 15" id="KW-0234">DNA repair</keyword>
<keyword evidence="6 15" id="KW-0479">Metal-binding</keyword>
<feature type="binding site" evidence="15">
    <location>
        <position position="405"/>
    </location>
    <ligand>
        <name>Zn(2+)</name>
        <dbReference type="ChEBI" id="CHEBI:29105"/>
    </ligand>
</feature>
<keyword evidence="5 15" id="KW-0235">DNA replication</keyword>
<dbReference type="GO" id="GO:0005829">
    <property type="term" value="C:cytosol"/>
    <property type="evidence" value="ECO:0007669"/>
    <property type="project" value="TreeGrafter"/>
</dbReference>
<evidence type="ECO:0000256" key="11">
    <source>
        <dbReference type="ARBA" id="ARBA00023204"/>
    </source>
</evidence>
<keyword evidence="8 15" id="KW-0862">Zinc</keyword>
<dbReference type="CDD" id="cd00114">
    <property type="entry name" value="LIGANc"/>
    <property type="match status" value="1"/>
</dbReference>
<dbReference type="Gene3D" id="2.40.50.140">
    <property type="entry name" value="Nucleic acid-binding proteins"/>
    <property type="match status" value="1"/>
</dbReference>
<accession>A0A940DEQ8</accession>
<feature type="binding site" evidence="15">
    <location>
        <begin position="85"/>
        <end position="86"/>
    </location>
    <ligand>
        <name>NAD(+)</name>
        <dbReference type="ChEBI" id="CHEBI:57540"/>
    </ligand>
</feature>
<dbReference type="HAMAP" id="MF_01588">
    <property type="entry name" value="DNA_ligase_A"/>
    <property type="match status" value="1"/>
</dbReference>
<comment type="similarity">
    <text evidence="14 15">Belongs to the NAD-dependent DNA ligase family. LigA subfamily.</text>
</comment>
<evidence type="ECO:0000256" key="8">
    <source>
        <dbReference type="ARBA" id="ARBA00022833"/>
    </source>
</evidence>
<dbReference type="GO" id="GO:0006281">
    <property type="term" value="P:DNA repair"/>
    <property type="evidence" value="ECO:0007669"/>
    <property type="project" value="UniProtKB-KW"/>
</dbReference>
<dbReference type="GO" id="GO:0006260">
    <property type="term" value="P:DNA replication"/>
    <property type="evidence" value="ECO:0007669"/>
    <property type="project" value="UniProtKB-KW"/>
</dbReference>
<protein>
    <recommendedName>
        <fullName evidence="3 15">DNA ligase</fullName>
        <ecNumber evidence="2 15">6.5.1.2</ecNumber>
    </recommendedName>
    <alternativeName>
        <fullName evidence="15">Polydeoxyribonucleotide synthase [NAD(+)]</fullName>
    </alternativeName>
</protein>
<dbReference type="InterPro" id="IPR001679">
    <property type="entry name" value="DNA_ligase"/>
</dbReference>
<feature type="binding site" evidence="15">
    <location>
        <begin position="37"/>
        <end position="41"/>
    </location>
    <ligand>
        <name>NAD(+)</name>
        <dbReference type="ChEBI" id="CHEBI:57540"/>
    </ligand>
</feature>
<dbReference type="Pfam" id="PF03120">
    <property type="entry name" value="OB_DNA_ligase"/>
    <property type="match status" value="1"/>
</dbReference>
<feature type="binding site" evidence="15">
    <location>
        <position position="310"/>
    </location>
    <ligand>
        <name>NAD(+)</name>
        <dbReference type="ChEBI" id="CHEBI:57540"/>
    </ligand>
</feature>
<dbReference type="InterPro" id="IPR013840">
    <property type="entry name" value="DNAligase_N"/>
</dbReference>
<dbReference type="PANTHER" id="PTHR23389">
    <property type="entry name" value="CHROMOSOME TRANSMISSION FIDELITY FACTOR 18"/>
    <property type="match status" value="1"/>
</dbReference>
<dbReference type="FunFam" id="1.10.150.20:FF:000006">
    <property type="entry name" value="DNA ligase"/>
    <property type="match status" value="1"/>
</dbReference>
<dbReference type="SMART" id="SM00532">
    <property type="entry name" value="LIGANc"/>
    <property type="match status" value="1"/>
</dbReference>
<dbReference type="GO" id="GO:0046872">
    <property type="term" value="F:metal ion binding"/>
    <property type="evidence" value="ECO:0007669"/>
    <property type="project" value="UniProtKB-KW"/>
</dbReference>
<dbReference type="Pfam" id="PF01653">
    <property type="entry name" value="DNA_ligase_aden"/>
    <property type="match status" value="1"/>
</dbReference>
<evidence type="ECO:0000256" key="9">
    <source>
        <dbReference type="ARBA" id="ARBA00022842"/>
    </source>
</evidence>
<sequence length="670" mass="73119">MSKTPDLLILAEHADLMKKLNTWDKAYHQNDAPIVDDATYDAARRRAIEIESEYPELAKDGASSHVGAAVSDKFKSYPHSVPMLSISDVFNQGEVADWFNKLSTKDIFIELKVDGVSYAARYENGRLVRGLTRGSGVAGEDITANLRTIADIPQQLQGDYPEIIEVRGEVYMSRADFLALNEAAAASGDKVFANPRNAAAGSLRQLNPAVTAARRLSAFAYTYGELSGRTWATQSEYFDKLESWGFKTTRAWAHHAHSMDEIQRVYNDVMMQRADIPFDIDGLVLKVNDVATQERMGARANSPRWEVAYKFPAARGITTLRDITVQVGRTGVLTPVAELEPINIGGVLVSRATLHNADEIARLGVNPGDKVIVQRAGDVIPQIVGVAEDLPNAAPFVFPDKCPVCGGNVVQESGQVARRCVNTLGCPAQRIGELEHFVSRKGFDIEGLGTKQLELFISRGWISNASDIFTLIARHGDEIKRLDGFGEKSVSNLNASIERARNIELHRFLFAIGIPEVGEVTAKILARAFGNLDSVRNAPAWKLKQIDGIGEVMADEIVSFFTDTHNNAVLDELLQQVHVADAAVAQSPQDGPLAGKKIVLTGTLADYTRDAAREILERMGAKVQGSVSAKTDIVLAGADAGSKLDKAQQLGITIWSQADFEKVLQENEIK</sequence>
<organism evidence="17 18">
    <name type="scientific">Candidatus Enterousia excrementavium</name>
    <dbReference type="NCBI Taxonomy" id="2840789"/>
    <lineage>
        <taxon>Bacteria</taxon>
        <taxon>Pseudomonadati</taxon>
        <taxon>Pseudomonadota</taxon>
        <taxon>Alphaproteobacteria</taxon>
        <taxon>Candidatus Enterousia</taxon>
    </lineage>
</organism>
<dbReference type="InterPro" id="IPR041663">
    <property type="entry name" value="DisA/LigA_HHH"/>
</dbReference>
<keyword evidence="4 15" id="KW-0436">Ligase</keyword>
<dbReference type="PIRSF" id="PIRSF001604">
    <property type="entry name" value="LigA"/>
    <property type="match status" value="1"/>
</dbReference>
<evidence type="ECO:0000313" key="17">
    <source>
        <dbReference type="EMBL" id="MBO8407213.1"/>
    </source>
</evidence>
<feature type="binding site" evidence="15">
    <location>
        <position position="420"/>
    </location>
    <ligand>
        <name>Zn(2+)</name>
        <dbReference type="ChEBI" id="CHEBI:29105"/>
    </ligand>
</feature>
<dbReference type="Gene3D" id="6.20.10.30">
    <property type="match status" value="1"/>
</dbReference>
<feature type="binding site" evidence="15">
    <location>
        <position position="286"/>
    </location>
    <ligand>
        <name>NAD(+)</name>
        <dbReference type="ChEBI" id="CHEBI:57540"/>
    </ligand>
</feature>
<dbReference type="CDD" id="cd17748">
    <property type="entry name" value="BRCT_DNA_ligase_like"/>
    <property type="match status" value="1"/>
</dbReference>
<dbReference type="Gene3D" id="1.10.150.20">
    <property type="entry name" value="5' to 3' exonuclease, C-terminal subdomain"/>
    <property type="match status" value="2"/>
</dbReference>
<evidence type="ECO:0000256" key="15">
    <source>
        <dbReference type="HAMAP-Rule" id="MF_01588"/>
    </source>
</evidence>
<dbReference type="EMBL" id="JADINE010000028">
    <property type="protein sequence ID" value="MBO8407213.1"/>
    <property type="molecule type" value="Genomic_DNA"/>
</dbReference>
<feature type="binding site" evidence="15">
    <location>
        <position position="133"/>
    </location>
    <ligand>
        <name>NAD(+)</name>
        <dbReference type="ChEBI" id="CHEBI:57540"/>
    </ligand>
</feature>
<proteinExistence type="inferred from homology"/>